<dbReference type="GO" id="GO:0004065">
    <property type="term" value="F:arylsulfatase activity"/>
    <property type="evidence" value="ECO:0007669"/>
    <property type="project" value="TreeGrafter"/>
</dbReference>
<keyword evidence="2" id="KW-0378">Hydrolase</keyword>
<dbReference type="PANTHER" id="PTHR42693">
    <property type="entry name" value="ARYLSULFATASE FAMILY MEMBER"/>
    <property type="match status" value="1"/>
</dbReference>
<dbReference type="Proteomes" id="UP000551616">
    <property type="component" value="Unassembled WGS sequence"/>
</dbReference>
<comment type="similarity">
    <text evidence="1">Belongs to the sulfatase family.</text>
</comment>
<dbReference type="FunFam" id="3.40.720.10:FF:000070">
    <property type="entry name" value="Arylsulfatase A"/>
    <property type="match status" value="1"/>
</dbReference>
<dbReference type="InterPro" id="IPR000917">
    <property type="entry name" value="Sulfatase_N"/>
</dbReference>
<dbReference type="InterPro" id="IPR050738">
    <property type="entry name" value="Sulfatase"/>
</dbReference>
<dbReference type="PROSITE" id="PS51257">
    <property type="entry name" value="PROKAR_LIPOPROTEIN"/>
    <property type="match status" value="1"/>
</dbReference>
<dbReference type="Gene3D" id="3.40.720.10">
    <property type="entry name" value="Alkaline Phosphatase, subunit A"/>
    <property type="match status" value="1"/>
</dbReference>
<name>A0A7V8V117_9BACT</name>
<evidence type="ECO:0000313" key="5">
    <source>
        <dbReference type="EMBL" id="MBA2112963.1"/>
    </source>
</evidence>
<organism evidence="5 6">
    <name type="scientific">Bremerella alba</name>
    <dbReference type="NCBI Taxonomy" id="980252"/>
    <lineage>
        <taxon>Bacteria</taxon>
        <taxon>Pseudomonadati</taxon>
        <taxon>Planctomycetota</taxon>
        <taxon>Planctomycetia</taxon>
        <taxon>Pirellulales</taxon>
        <taxon>Pirellulaceae</taxon>
        <taxon>Bremerella</taxon>
    </lineage>
</organism>
<feature type="chain" id="PRO_5031330743" description="Sulfatase N-terminal domain-containing protein" evidence="3">
    <location>
        <begin position="21"/>
        <end position="598"/>
    </location>
</feature>
<keyword evidence="3" id="KW-0732">Signal</keyword>
<gene>
    <name evidence="5" type="ORF">HOV93_01090</name>
</gene>
<dbReference type="InterPro" id="IPR017850">
    <property type="entry name" value="Alkaline_phosphatase_core_sf"/>
</dbReference>
<evidence type="ECO:0000256" key="1">
    <source>
        <dbReference type="ARBA" id="ARBA00008779"/>
    </source>
</evidence>
<comment type="caution">
    <text evidence="5">The sequence shown here is derived from an EMBL/GenBank/DDBJ whole genome shotgun (WGS) entry which is preliminary data.</text>
</comment>
<proteinExistence type="inferred from homology"/>
<evidence type="ECO:0000256" key="3">
    <source>
        <dbReference type="SAM" id="SignalP"/>
    </source>
</evidence>
<protein>
    <recommendedName>
        <fullName evidence="4">Sulfatase N-terminal domain-containing protein</fullName>
    </recommendedName>
</protein>
<sequence>MKRLFLAAILAAFSCSSLLAEKPNVVLVITDDQGYGDLGCYGNPVIQTPNIDKLASESSQLSNYHVAPTCSPTRAALQSGHWTDRAGAWHTIMGRSMLRAQEATLGQLLKDNGYVSGMFGKWHLGDNYPYRPEDRGYDEVYRHGGGGVGQTPDLWDNAYFDGHYFHNGEIAPAEGFCTDVFFRQANQFIRDSAKSNKPFFAYISTNAPHGPLHCPQDYMDKYADQKEGIAAFYGMITNVDDNVGKTRKLLKELGIADNTIFIFTTDNGTAYGANVFNAGMRGKKGSEYDGGHRVPFMCYWPAAGMDGKHVSDRLTHAVDIAPTLLAMTGGSAPENYKFDGKSIQALLNPTADVAWEDRYLVTDSQRLRDPRKWKQTAVMSQQWRLINGKELYDIQKDPGQKNNIAKDHPDVVAKMTAFYDKWWAELEPTFAEPTEIYLGHPNAPVASLTAHDWIQKAYPPWNQGHIRSGDGYNAKKQGAKHEGHWAVKVIRDGTYEVSLRRWPVEADQPILAELPPGTDVPGASRAMRARPGVALPITTATLRIDEKDLESKPVPQDAHEVTFTTKLKSGSHKLSPLFVTDDGSELGAYYVVVRYLGD</sequence>
<feature type="signal peptide" evidence="3">
    <location>
        <begin position="1"/>
        <end position="20"/>
    </location>
</feature>
<dbReference type="RefSeq" id="WP_207394493.1">
    <property type="nucleotide sequence ID" value="NZ_JABRWO010000001.1"/>
</dbReference>
<accession>A0A7V8V117</accession>
<evidence type="ECO:0000256" key="2">
    <source>
        <dbReference type="ARBA" id="ARBA00022801"/>
    </source>
</evidence>
<dbReference type="SUPFAM" id="SSF53649">
    <property type="entry name" value="Alkaline phosphatase-like"/>
    <property type="match status" value="1"/>
</dbReference>
<dbReference type="AlphaFoldDB" id="A0A7V8V117"/>
<reference evidence="5 6" key="1">
    <citation type="submission" date="2020-05" db="EMBL/GenBank/DDBJ databases">
        <title>Bremerella alba sp. nov., a novel planctomycete isolated from the surface of the macroalga Fucus spiralis.</title>
        <authorList>
            <person name="Godinho O."/>
            <person name="Botelho R."/>
            <person name="Albuquerque L."/>
            <person name="Wiegand S."/>
            <person name="Da Costa M.S."/>
            <person name="Lobo-Da-Cunha A."/>
            <person name="Jogler C."/>
            <person name="Lage O.M."/>
        </authorList>
    </citation>
    <scope>NUCLEOTIDE SEQUENCE [LARGE SCALE GENOMIC DNA]</scope>
    <source>
        <strain evidence="5 6">FF15</strain>
    </source>
</reference>
<dbReference type="Pfam" id="PF00884">
    <property type="entry name" value="Sulfatase"/>
    <property type="match status" value="1"/>
</dbReference>
<dbReference type="EMBL" id="JABRWO010000001">
    <property type="protein sequence ID" value="MBA2112963.1"/>
    <property type="molecule type" value="Genomic_DNA"/>
</dbReference>
<evidence type="ECO:0000259" key="4">
    <source>
        <dbReference type="Pfam" id="PF00884"/>
    </source>
</evidence>
<dbReference type="PANTHER" id="PTHR42693:SF53">
    <property type="entry name" value="ENDO-4-O-SULFATASE"/>
    <property type="match status" value="1"/>
</dbReference>
<dbReference type="Gene3D" id="3.30.1120.10">
    <property type="match status" value="1"/>
</dbReference>
<evidence type="ECO:0000313" key="6">
    <source>
        <dbReference type="Proteomes" id="UP000551616"/>
    </source>
</evidence>
<feature type="domain" description="Sulfatase N-terminal" evidence="4">
    <location>
        <begin position="23"/>
        <end position="329"/>
    </location>
</feature>
<dbReference type="CDD" id="cd16146">
    <property type="entry name" value="ARS_like"/>
    <property type="match status" value="1"/>
</dbReference>
<keyword evidence="6" id="KW-1185">Reference proteome</keyword>